<dbReference type="InterPro" id="IPR053883">
    <property type="entry name" value="DUF3097_N"/>
</dbReference>
<gene>
    <name evidence="2" type="ORF">AVDCRST_MAG35-384</name>
</gene>
<feature type="non-terminal residue" evidence="2">
    <location>
        <position position="56"/>
    </location>
</feature>
<sequence length="56" mass="5652">MSGVRGGGGGDRYGGWATDVLAAGAPSHRPRRPSTTAVPAERGLVVEDVETGWCGA</sequence>
<feature type="domain" description="DUF3097" evidence="1">
    <location>
        <begin position="38"/>
        <end position="56"/>
    </location>
</feature>
<accession>A0A6J4NP32</accession>
<organism evidence="2">
    <name type="scientific">uncultured Quadrisphaera sp</name>
    <dbReference type="NCBI Taxonomy" id="904978"/>
    <lineage>
        <taxon>Bacteria</taxon>
        <taxon>Bacillati</taxon>
        <taxon>Actinomycetota</taxon>
        <taxon>Actinomycetes</taxon>
        <taxon>Kineosporiales</taxon>
        <taxon>Kineosporiaceae</taxon>
        <taxon>Quadrisphaera</taxon>
        <taxon>environmental samples</taxon>
    </lineage>
</organism>
<protein>
    <recommendedName>
        <fullName evidence="1">DUF3097 domain-containing protein</fullName>
    </recommendedName>
</protein>
<reference evidence="2" key="1">
    <citation type="submission" date="2020-02" db="EMBL/GenBank/DDBJ databases">
        <authorList>
            <person name="Meier V. D."/>
        </authorList>
    </citation>
    <scope>NUCLEOTIDE SEQUENCE</scope>
    <source>
        <strain evidence="2">AVDCRST_MAG35</strain>
    </source>
</reference>
<name>A0A6J4NP32_9ACTN</name>
<proteinExistence type="predicted"/>
<dbReference type="Pfam" id="PF22845">
    <property type="entry name" value="DUF3097_N"/>
    <property type="match status" value="1"/>
</dbReference>
<evidence type="ECO:0000313" key="2">
    <source>
        <dbReference type="EMBL" id="CAA9390760.1"/>
    </source>
</evidence>
<dbReference type="EMBL" id="CADCUY010000078">
    <property type="protein sequence ID" value="CAA9390760.1"/>
    <property type="molecule type" value="Genomic_DNA"/>
</dbReference>
<evidence type="ECO:0000259" key="1">
    <source>
        <dbReference type="Pfam" id="PF22845"/>
    </source>
</evidence>
<dbReference type="AlphaFoldDB" id="A0A6J4NP32"/>